<keyword evidence="2" id="KW-1185">Reference proteome</keyword>
<protein>
    <submittedName>
        <fullName evidence="1">Uncharacterized protein</fullName>
    </submittedName>
</protein>
<sequence length="85" mass="9700">MLFLEDFRFGIDSTDRSRGGYHQEILGQKTHLGLMLINPVSRINKRFDREVWAHKPGISPAHVSRAIANNEKSPFHPSSCLDLLE</sequence>
<reference evidence="1 2" key="1">
    <citation type="submission" date="2012-05" db="EMBL/GenBank/DDBJ databases">
        <title>Finished chromosome of genome of Oscillatoria sp. PCC 7112.</title>
        <authorList>
            <consortium name="US DOE Joint Genome Institute"/>
            <person name="Gugger M."/>
            <person name="Coursin T."/>
            <person name="Rippka R."/>
            <person name="Tandeau De Marsac N."/>
            <person name="Huntemann M."/>
            <person name="Wei C.-L."/>
            <person name="Han J."/>
            <person name="Detter J.C."/>
            <person name="Han C."/>
            <person name="Tapia R."/>
            <person name="Davenport K."/>
            <person name="Daligault H."/>
            <person name="Erkkila T."/>
            <person name="Gu W."/>
            <person name="Munk A.C.C."/>
            <person name="Teshima H."/>
            <person name="Xu Y."/>
            <person name="Chain P."/>
            <person name="Chen A."/>
            <person name="Krypides N."/>
            <person name="Mavromatis K."/>
            <person name="Markowitz V."/>
            <person name="Szeto E."/>
            <person name="Ivanova N."/>
            <person name="Mikhailova N."/>
            <person name="Ovchinnikova G."/>
            <person name="Pagani I."/>
            <person name="Pati A."/>
            <person name="Goodwin L."/>
            <person name="Peters L."/>
            <person name="Pitluck S."/>
            <person name="Woyke T."/>
            <person name="Kerfeld C."/>
        </authorList>
    </citation>
    <scope>NUCLEOTIDE SEQUENCE [LARGE SCALE GENOMIC DNA]</scope>
    <source>
        <strain evidence="1 2">PCC 7112</strain>
    </source>
</reference>
<gene>
    <name evidence="1" type="ORF">Osc7112_6121</name>
</gene>
<organism evidence="1 2">
    <name type="scientific">Phormidium nigroviride PCC 7112</name>
    <dbReference type="NCBI Taxonomy" id="179408"/>
    <lineage>
        <taxon>Bacteria</taxon>
        <taxon>Bacillati</taxon>
        <taxon>Cyanobacteriota</taxon>
        <taxon>Cyanophyceae</taxon>
        <taxon>Oscillatoriophycideae</taxon>
        <taxon>Oscillatoriales</taxon>
        <taxon>Oscillatoriaceae</taxon>
        <taxon>Phormidium</taxon>
    </lineage>
</organism>
<evidence type="ECO:0000313" key="2">
    <source>
        <dbReference type="Proteomes" id="UP000010478"/>
    </source>
</evidence>
<evidence type="ECO:0000313" key="1">
    <source>
        <dbReference type="EMBL" id="AFZ10309.1"/>
    </source>
</evidence>
<dbReference type="HOGENOM" id="CLU_2509497_0_0_3"/>
<dbReference type="AlphaFoldDB" id="K9VRW7"/>
<dbReference type="KEGG" id="oni:Osc7112_6121"/>
<dbReference type="Proteomes" id="UP000010478">
    <property type="component" value="Chromosome"/>
</dbReference>
<name>K9VRW7_9CYAN</name>
<dbReference type="EMBL" id="CP003614">
    <property type="protein sequence ID" value="AFZ10309.1"/>
    <property type="molecule type" value="Genomic_DNA"/>
</dbReference>
<proteinExistence type="predicted"/>
<accession>K9VRW7</accession>